<reference evidence="2 3" key="1">
    <citation type="journal article" date="2018" name="Int. J. Syst. Evol. Microbiol.">
        <title>Lactobacillus bambusae sp. nov., isolated from a traditional fermented Ma-bamboo shoots of Taiwan.</title>
        <authorList>
            <person name="Wang L.-T."/>
        </authorList>
    </citation>
    <scope>NUCLEOTIDE SEQUENCE [LARGE SCALE GENOMIC DNA]</scope>
    <source>
        <strain evidence="2 3">BS-W1</strain>
    </source>
</reference>
<dbReference type="OrthoDB" id="2300155at2"/>
<feature type="chain" id="PRO_5038938898" description="Surface layer protein A domain-containing protein" evidence="1">
    <location>
        <begin position="27"/>
        <end position="281"/>
    </location>
</feature>
<feature type="signal peptide" evidence="1">
    <location>
        <begin position="1"/>
        <end position="26"/>
    </location>
</feature>
<evidence type="ECO:0000256" key="1">
    <source>
        <dbReference type="SAM" id="SignalP"/>
    </source>
</evidence>
<evidence type="ECO:0000313" key="3">
    <source>
        <dbReference type="Proteomes" id="UP000245080"/>
    </source>
</evidence>
<keyword evidence="3" id="KW-1185">Reference proteome</keyword>
<name>A0A2V1N0K2_9LACO</name>
<dbReference type="RefSeq" id="WP_109249492.1">
    <property type="nucleotide sequence ID" value="NZ_QCXQ01000001.1"/>
</dbReference>
<evidence type="ECO:0008006" key="4">
    <source>
        <dbReference type="Google" id="ProtNLM"/>
    </source>
</evidence>
<comment type="caution">
    <text evidence="2">The sequence shown here is derived from an EMBL/GenBank/DDBJ whole genome shotgun (WGS) entry which is preliminary data.</text>
</comment>
<proteinExistence type="predicted"/>
<accession>A0A2V1N0K2</accession>
<dbReference type="Proteomes" id="UP000245080">
    <property type="component" value="Unassembled WGS sequence"/>
</dbReference>
<keyword evidence="1" id="KW-0732">Signal</keyword>
<protein>
    <recommendedName>
        <fullName evidence="4">Surface layer protein A domain-containing protein</fullName>
    </recommendedName>
</protein>
<organism evidence="2 3">
    <name type="scientific">Levilactobacillus bambusae</name>
    <dbReference type="NCBI Taxonomy" id="2024736"/>
    <lineage>
        <taxon>Bacteria</taxon>
        <taxon>Bacillati</taxon>
        <taxon>Bacillota</taxon>
        <taxon>Bacilli</taxon>
        <taxon>Lactobacillales</taxon>
        <taxon>Lactobacillaceae</taxon>
        <taxon>Levilactobacillus</taxon>
    </lineage>
</organism>
<dbReference type="AlphaFoldDB" id="A0A2V1N0K2"/>
<evidence type="ECO:0000313" key="2">
    <source>
        <dbReference type="EMBL" id="PWG00779.1"/>
    </source>
</evidence>
<dbReference type="EMBL" id="QCXQ01000001">
    <property type="protein sequence ID" value="PWG00779.1"/>
    <property type="molecule type" value="Genomic_DNA"/>
</dbReference>
<gene>
    <name evidence="2" type="ORF">DCM90_00970</name>
</gene>
<sequence length="281" mass="31967">MFKKGLTLILLIATTITPFFTSPVSAGAQTRVKINQTSVNQTDLNTEVYYQTTQKVTVKATYYSFDFFGHAVVKRLSLPKGTILAAQKKEPSSSTSVLRLTGYTLSYSVLKAPLDRGETVIQATTTNKKAFRRVKTPDYLPTWSRGDLYLGQKSAIKKVNSNLIRSPYTIQITSDGYIEVHNSSDHEINHPDMYQKPSDSVKINRTKRVSNTRYFYTGQKISGLGFKRINQTGPKKYQITLKDLHQPQYQSSQSRIDHQNVYYSLYQLGNQFFFTPIAETR</sequence>